<proteinExistence type="predicted"/>
<dbReference type="EMBL" id="JAOA01000038">
    <property type="protein sequence ID" value="ETZ96762.1"/>
    <property type="molecule type" value="Genomic_DNA"/>
</dbReference>
<reference evidence="2 3" key="1">
    <citation type="submission" date="2013-12" db="EMBL/GenBank/DDBJ databases">
        <authorList>
            <person name="Brown-Elliot B."/>
            <person name="Wallace R."/>
            <person name="Lenaerts A."/>
            <person name="Ordway D."/>
            <person name="DeGroote M.A."/>
            <person name="Parker T."/>
            <person name="Sizemore C."/>
            <person name="Tallon L.J."/>
            <person name="Sadzewicz L.K."/>
            <person name="Sengamalay N."/>
            <person name="Fraser C.M."/>
            <person name="Hine E."/>
            <person name="Shefchek K.A."/>
            <person name="Das S.P."/>
            <person name="Tettelin H."/>
        </authorList>
    </citation>
    <scope>NUCLEOTIDE SEQUENCE [LARGE SCALE GENOMIC DNA]</scope>
    <source>
        <strain evidence="2 3">662</strain>
    </source>
</reference>
<feature type="compositionally biased region" description="Basic and acidic residues" evidence="1">
    <location>
        <begin position="1"/>
        <end position="17"/>
    </location>
</feature>
<dbReference type="Proteomes" id="UP000020561">
    <property type="component" value="Unassembled WGS sequence"/>
</dbReference>
<feature type="region of interest" description="Disordered" evidence="1">
    <location>
        <begin position="1"/>
        <end position="31"/>
    </location>
</feature>
<organism evidence="2 3">
    <name type="scientific">Mycobacterium kansasii 662</name>
    <dbReference type="NCBI Taxonomy" id="1299326"/>
    <lineage>
        <taxon>Bacteria</taxon>
        <taxon>Bacillati</taxon>
        <taxon>Actinomycetota</taxon>
        <taxon>Actinomycetes</taxon>
        <taxon>Mycobacteriales</taxon>
        <taxon>Mycobacteriaceae</taxon>
        <taxon>Mycobacterium</taxon>
    </lineage>
</organism>
<evidence type="ECO:0000313" key="2">
    <source>
        <dbReference type="EMBL" id="ETZ96762.1"/>
    </source>
</evidence>
<evidence type="ECO:0000313" key="3">
    <source>
        <dbReference type="Proteomes" id="UP000020561"/>
    </source>
</evidence>
<accession>X7XR72</accession>
<gene>
    <name evidence="2" type="ORF">I545_6894</name>
</gene>
<dbReference type="AlphaFoldDB" id="X7XR72"/>
<comment type="caution">
    <text evidence="2">The sequence shown here is derived from an EMBL/GenBank/DDBJ whole genome shotgun (WGS) entry which is preliminary data.</text>
</comment>
<name>X7XR72_MYCKA</name>
<sequence length="43" mass="4416">MLAADRLDLKEGGDLGRSRRCCSSAPAGGEQRASLMGCSANFG</sequence>
<evidence type="ECO:0000256" key="1">
    <source>
        <dbReference type="SAM" id="MobiDB-lite"/>
    </source>
</evidence>
<protein>
    <submittedName>
        <fullName evidence="2">Uncharacterized protein</fullName>
    </submittedName>
</protein>